<accession>A0ABS4XJL6</accession>
<protein>
    <submittedName>
        <fullName evidence="2">Hydrophobic protein (TIGR00271 family)</fullName>
    </submittedName>
</protein>
<reference evidence="2 3" key="1">
    <citation type="submission" date="2021-03" db="EMBL/GenBank/DDBJ databases">
        <title>Sequencing the genomes of 1000 actinobacteria strains.</title>
        <authorList>
            <person name="Klenk H.-P."/>
        </authorList>
    </citation>
    <scope>NUCLEOTIDE SEQUENCE [LARGE SCALE GENOMIC DNA]</scope>
    <source>
        <strain evidence="2 3">DSM 15797</strain>
    </source>
</reference>
<feature type="transmembrane region" description="Helical" evidence="1">
    <location>
        <begin position="129"/>
        <end position="147"/>
    </location>
</feature>
<feature type="transmembrane region" description="Helical" evidence="1">
    <location>
        <begin position="33"/>
        <end position="50"/>
    </location>
</feature>
<proteinExistence type="predicted"/>
<evidence type="ECO:0000256" key="1">
    <source>
        <dbReference type="SAM" id="Phobius"/>
    </source>
</evidence>
<keyword evidence="3" id="KW-1185">Reference proteome</keyword>
<feature type="transmembrane region" description="Helical" evidence="1">
    <location>
        <begin position="88"/>
        <end position="109"/>
    </location>
</feature>
<feature type="transmembrane region" description="Helical" evidence="1">
    <location>
        <begin position="56"/>
        <end position="76"/>
    </location>
</feature>
<dbReference type="Pfam" id="PF04087">
    <property type="entry name" value="DUF389"/>
    <property type="match status" value="1"/>
</dbReference>
<dbReference type="Proteomes" id="UP001296993">
    <property type="component" value="Unassembled WGS sequence"/>
</dbReference>
<keyword evidence="1" id="KW-1133">Transmembrane helix</keyword>
<dbReference type="RefSeq" id="WP_210002433.1">
    <property type="nucleotide sequence ID" value="NZ_BAAAJY010000004.1"/>
</dbReference>
<organism evidence="2 3">
    <name type="scientific">Paeniglutamicibacter kerguelensis</name>
    <dbReference type="NCBI Taxonomy" id="254788"/>
    <lineage>
        <taxon>Bacteria</taxon>
        <taxon>Bacillati</taxon>
        <taxon>Actinomycetota</taxon>
        <taxon>Actinomycetes</taxon>
        <taxon>Micrococcales</taxon>
        <taxon>Micrococcaceae</taxon>
        <taxon>Paeniglutamicibacter</taxon>
    </lineage>
</organism>
<feature type="transmembrane region" description="Helical" evidence="1">
    <location>
        <begin position="154"/>
        <end position="175"/>
    </location>
</feature>
<dbReference type="InterPro" id="IPR005240">
    <property type="entry name" value="DUF389"/>
</dbReference>
<evidence type="ECO:0000313" key="3">
    <source>
        <dbReference type="Proteomes" id="UP001296993"/>
    </source>
</evidence>
<name>A0ABS4XJL6_9MICC</name>
<gene>
    <name evidence="2" type="ORF">JOF47_004236</name>
</gene>
<keyword evidence="1" id="KW-0472">Membrane</keyword>
<evidence type="ECO:0000313" key="2">
    <source>
        <dbReference type="EMBL" id="MBP2388663.1"/>
    </source>
</evidence>
<sequence>MDNDATSIRNSVASMRDAVLFEPPERRQRLDRFWILLILSTIIASAGVVADSTATVIGAMIVAPMLLPIQGIMLSTVLGDRTNLIRSIALVIAGAAASVTIGYLIGLSVASEVVAANNSQVASRVNPDLMDLLAALGTGVVGSIALIRRDISDTLPGVAIAISLVPPLAVAGLTLESGAYSQSLGALLLFTTNVAAILVTGIAVMAFYGVGRGLPAVGQAGGKQAGGKPVNRRHATLAIVAMLLIVGIPLTLSSISNSRNALEESAIQSVAETWAESGGWDLLQVNTGLDGVTVRATGPLPLPDAASLKKMLRAAGIDTSNIDLELVPSYKENLEGP</sequence>
<dbReference type="PANTHER" id="PTHR20992:SF9">
    <property type="entry name" value="AT15442P-RELATED"/>
    <property type="match status" value="1"/>
</dbReference>
<comment type="caution">
    <text evidence="2">The sequence shown here is derived from an EMBL/GenBank/DDBJ whole genome shotgun (WGS) entry which is preliminary data.</text>
</comment>
<feature type="transmembrane region" description="Helical" evidence="1">
    <location>
        <begin position="235"/>
        <end position="255"/>
    </location>
</feature>
<feature type="transmembrane region" description="Helical" evidence="1">
    <location>
        <begin position="187"/>
        <end position="214"/>
    </location>
</feature>
<dbReference type="PANTHER" id="PTHR20992">
    <property type="entry name" value="AT15442P-RELATED"/>
    <property type="match status" value="1"/>
</dbReference>
<dbReference type="EMBL" id="JAGIOF010000004">
    <property type="protein sequence ID" value="MBP2388663.1"/>
    <property type="molecule type" value="Genomic_DNA"/>
</dbReference>
<keyword evidence="1" id="KW-0812">Transmembrane</keyword>